<gene>
    <name evidence="2" type="ORF">EDS130_LOCUS4309</name>
</gene>
<accession>A0A813S038</accession>
<evidence type="ECO:0000256" key="1">
    <source>
        <dbReference type="SAM" id="Phobius"/>
    </source>
</evidence>
<name>A0A813S038_ADIRI</name>
<keyword evidence="1" id="KW-0812">Transmembrane</keyword>
<dbReference type="EMBL" id="CAJNOJ010000011">
    <property type="protein sequence ID" value="CAF0790233.1"/>
    <property type="molecule type" value="Genomic_DNA"/>
</dbReference>
<proteinExistence type="predicted"/>
<organism evidence="2 3">
    <name type="scientific">Adineta ricciae</name>
    <name type="common">Rotifer</name>
    <dbReference type="NCBI Taxonomy" id="249248"/>
    <lineage>
        <taxon>Eukaryota</taxon>
        <taxon>Metazoa</taxon>
        <taxon>Spiralia</taxon>
        <taxon>Gnathifera</taxon>
        <taxon>Rotifera</taxon>
        <taxon>Eurotatoria</taxon>
        <taxon>Bdelloidea</taxon>
        <taxon>Adinetida</taxon>
        <taxon>Adinetidae</taxon>
        <taxon>Adineta</taxon>
    </lineage>
</organism>
<feature type="transmembrane region" description="Helical" evidence="1">
    <location>
        <begin position="216"/>
        <end position="239"/>
    </location>
</feature>
<protein>
    <submittedName>
        <fullName evidence="2">Uncharacterized protein</fullName>
    </submittedName>
</protein>
<feature type="transmembrane region" description="Helical" evidence="1">
    <location>
        <begin position="163"/>
        <end position="195"/>
    </location>
</feature>
<dbReference type="Proteomes" id="UP000663852">
    <property type="component" value="Unassembled WGS sequence"/>
</dbReference>
<keyword evidence="1" id="KW-1133">Transmembrane helix</keyword>
<dbReference type="OrthoDB" id="10048857at2759"/>
<dbReference type="PANTHER" id="PTHR33444:SF2">
    <property type="entry name" value="MARVEL DOMAIN-CONTAINING PROTEIN"/>
    <property type="match status" value="1"/>
</dbReference>
<dbReference type="PANTHER" id="PTHR33444">
    <property type="entry name" value="SI:DKEY-19B23.12-RELATED"/>
    <property type="match status" value="1"/>
</dbReference>
<dbReference type="AlphaFoldDB" id="A0A813S038"/>
<feature type="transmembrane region" description="Helical" evidence="1">
    <location>
        <begin position="129"/>
        <end position="157"/>
    </location>
</feature>
<keyword evidence="1" id="KW-0472">Membrane</keyword>
<evidence type="ECO:0000313" key="2">
    <source>
        <dbReference type="EMBL" id="CAF0790233.1"/>
    </source>
</evidence>
<dbReference type="InterPro" id="IPR040350">
    <property type="entry name" value="TMEM272"/>
</dbReference>
<evidence type="ECO:0000313" key="3">
    <source>
        <dbReference type="Proteomes" id="UP000663852"/>
    </source>
</evidence>
<comment type="caution">
    <text evidence="2">The sequence shown here is derived from an EMBL/GenBank/DDBJ whole genome shotgun (WGS) entry which is preliminary data.</text>
</comment>
<feature type="transmembrane region" description="Helical" evidence="1">
    <location>
        <begin position="94"/>
        <end position="117"/>
    </location>
</feature>
<sequence length="253" mass="29153">METQATLIEVSRNFLILTYTHVQQEKEKRAARDYVMKYKLLKSVSKANFCLFFTYKEVPLQAKPNAIIEEKSNHQIMSQLWFRVLLVATTVKSILGLIILFGLLGLSISVFFVGLRFRQSHHCPIESKISLFLIIAGSGSIEWIVLSIILSIITIVLKHIRSFILVCFIVLLALLILITNIILFGWVICGSVWTLKVFDSVQYTNRSMNTFCQKTLYHFSLAYLVMTYVLTALQCWYRLCILIFCSVQEQYGI</sequence>
<reference evidence="2" key="1">
    <citation type="submission" date="2021-02" db="EMBL/GenBank/DDBJ databases">
        <authorList>
            <person name="Nowell W R."/>
        </authorList>
    </citation>
    <scope>NUCLEOTIDE SEQUENCE</scope>
</reference>